<gene>
    <name evidence="1" type="ORF">LACFE_CDS0116</name>
</gene>
<dbReference type="EMBL" id="CP017151">
    <property type="protein sequence ID" value="AOR73597.1"/>
    <property type="molecule type" value="Genomic_DNA"/>
</dbReference>
<evidence type="ECO:0000313" key="1">
    <source>
        <dbReference type="EMBL" id="AOR73597.1"/>
    </source>
</evidence>
<organism evidence="1 2">
    <name type="scientific">Limosilactobacillus fermentum</name>
    <name type="common">Lactobacillus fermentum</name>
    <dbReference type="NCBI Taxonomy" id="1613"/>
    <lineage>
        <taxon>Bacteria</taxon>
        <taxon>Bacillati</taxon>
        <taxon>Bacillota</taxon>
        <taxon>Bacilli</taxon>
        <taxon>Lactobacillales</taxon>
        <taxon>Lactobacillaceae</taxon>
        <taxon>Limosilactobacillus</taxon>
    </lineage>
</organism>
<reference evidence="1 2" key="1">
    <citation type="submission" date="2016-09" db="EMBL/GenBank/DDBJ databases">
        <title>Genome Sequence of the Lactobacillus fermentum strain NCC2970 (CNCM I-5068).</title>
        <authorList>
            <person name="Barretto C."/>
            <person name="Ngom-Bru C."/>
            <person name="Genevaz A."/>
            <person name="Fournier C."/>
            <person name="Moine D."/>
            <person name="Kassam M."/>
            <person name="Iltis A."/>
            <person name="Sagory-Zalkind P."/>
            <person name="Faucherand G."/>
            <person name="Descombes P."/>
            <person name="Duboux S."/>
        </authorList>
    </citation>
    <scope>NUCLEOTIDE SEQUENCE [LARGE SCALE GENOMIC DNA]</scope>
    <source>
        <strain evidence="1 2">NCC2970</strain>
    </source>
</reference>
<dbReference type="AlphaFoldDB" id="A0A1D7ZUR4"/>
<protein>
    <submittedName>
        <fullName evidence="1">Uncharacterized protein</fullName>
    </submittedName>
</protein>
<evidence type="ECO:0000313" key="2">
    <source>
        <dbReference type="Proteomes" id="UP000094714"/>
    </source>
</evidence>
<proteinExistence type="predicted"/>
<accession>A0A1D7ZUR4</accession>
<dbReference type="Proteomes" id="UP000094714">
    <property type="component" value="Chromosome"/>
</dbReference>
<sequence length="52" mass="6169">MVVFLLQVDNYIKTFSFNLVKDQFLLFYSNHSQGVLRSTHRQLLVGFRTTFV</sequence>
<name>A0A1D7ZUR4_LIMFE</name>